<dbReference type="Proteomes" id="UP000027138">
    <property type="component" value="Unassembled WGS sequence"/>
</dbReference>
<dbReference type="AlphaFoldDB" id="A0A067JL25"/>
<dbReference type="OrthoDB" id="29523at2759"/>
<feature type="region of interest" description="Disordered" evidence="1">
    <location>
        <begin position="97"/>
        <end position="129"/>
    </location>
</feature>
<protein>
    <submittedName>
        <fullName evidence="2">Uncharacterized protein</fullName>
    </submittedName>
</protein>
<feature type="compositionally biased region" description="Polar residues" evidence="1">
    <location>
        <begin position="97"/>
        <end position="110"/>
    </location>
</feature>
<gene>
    <name evidence="2" type="ORF">JCGZ_26459</name>
</gene>
<keyword evidence="3" id="KW-1185">Reference proteome</keyword>
<proteinExistence type="predicted"/>
<evidence type="ECO:0000313" key="3">
    <source>
        <dbReference type="Proteomes" id="UP000027138"/>
    </source>
</evidence>
<reference evidence="2 3" key="1">
    <citation type="journal article" date="2014" name="PLoS ONE">
        <title>Global Analysis of Gene Expression Profiles in Physic Nut (Jatropha curcas L.) Seedlings Exposed to Salt Stress.</title>
        <authorList>
            <person name="Zhang L."/>
            <person name="Zhang C."/>
            <person name="Wu P."/>
            <person name="Chen Y."/>
            <person name="Li M."/>
            <person name="Jiang H."/>
            <person name="Wu G."/>
        </authorList>
    </citation>
    <scope>NUCLEOTIDE SEQUENCE [LARGE SCALE GENOMIC DNA]</scope>
    <source>
        <strain evidence="3">cv. GZQX0401</strain>
        <tissue evidence="2">Young leaves</tissue>
    </source>
</reference>
<organism evidence="2 3">
    <name type="scientific">Jatropha curcas</name>
    <name type="common">Barbados nut</name>
    <dbReference type="NCBI Taxonomy" id="180498"/>
    <lineage>
        <taxon>Eukaryota</taxon>
        <taxon>Viridiplantae</taxon>
        <taxon>Streptophyta</taxon>
        <taxon>Embryophyta</taxon>
        <taxon>Tracheophyta</taxon>
        <taxon>Spermatophyta</taxon>
        <taxon>Magnoliopsida</taxon>
        <taxon>eudicotyledons</taxon>
        <taxon>Gunneridae</taxon>
        <taxon>Pentapetalae</taxon>
        <taxon>rosids</taxon>
        <taxon>fabids</taxon>
        <taxon>Malpighiales</taxon>
        <taxon>Euphorbiaceae</taxon>
        <taxon>Crotonoideae</taxon>
        <taxon>Jatropheae</taxon>
        <taxon>Jatropha</taxon>
    </lineage>
</organism>
<accession>A0A067JL25</accession>
<name>A0A067JL25_JATCU</name>
<sequence length="248" mass="27943">MHTCRTYFNSGIFFRVDPSREIASRAWHRRPGQRLVRVSPIPELTPVSSVNYSSLSDSTSNSDLVEMADDIVDETEFSPAQIRTITQIIVATLAQDRAQNQTPPASSNQPVVEEREIPEPTSDNQASIGNTVPVENDVIKQLAELKDKVEKMSVTKEKDPITNFHNRKKEKYEIQSPVREPGLNQLFFVPEASGEFQSKGKTYPGLEIFITDFDEQLIKSPEPSFEQFVEGTQFMVGMVQTDSGTEWS</sequence>
<dbReference type="EMBL" id="KK915092">
    <property type="protein sequence ID" value="KDP24681.1"/>
    <property type="molecule type" value="Genomic_DNA"/>
</dbReference>
<evidence type="ECO:0000256" key="1">
    <source>
        <dbReference type="SAM" id="MobiDB-lite"/>
    </source>
</evidence>
<evidence type="ECO:0000313" key="2">
    <source>
        <dbReference type="EMBL" id="KDP24681.1"/>
    </source>
</evidence>